<keyword evidence="1" id="KW-1133">Transmembrane helix</keyword>
<dbReference type="EMBL" id="BAEK01000074">
    <property type="protein sequence ID" value="GAC06945.1"/>
    <property type="molecule type" value="Genomic_DNA"/>
</dbReference>
<feature type="transmembrane region" description="Helical" evidence="1">
    <location>
        <begin position="53"/>
        <end position="74"/>
    </location>
</feature>
<comment type="caution">
    <text evidence="2">The sequence shown here is derived from an EMBL/GenBank/DDBJ whole genome shotgun (WGS) entry which is preliminary data.</text>
</comment>
<keyword evidence="1" id="KW-0812">Transmembrane</keyword>
<organism evidence="2 3">
    <name type="scientific">Paraglaciecola agarilytica NO2</name>
    <dbReference type="NCBI Taxonomy" id="1125747"/>
    <lineage>
        <taxon>Bacteria</taxon>
        <taxon>Pseudomonadati</taxon>
        <taxon>Pseudomonadota</taxon>
        <taxon>Gammaproteobacteria</taxon>
        <taxon>Alteromonadales</taxon>
        <taxon>Alteromonadaceae</taxon>
        <taxon>Paraglaciecola</taxon>
    </lineage>
</organism>
<dbReference type="RefSeq" id="WP_008305918.1">
    <property type="nucleotide sequence ID" value="NZ_BAEK01000074.1"/>
</dbReference>
<evidence type="ECO:0000313" key="3">
    <source>
        <dbReference type="Proteomes" id="UP000008372"/>
    </source>
</evidence>
<evidence type="ECO:0000256" key="1">
    <source>
        <dbReference type="SAM" id="Phobius"/>
    </source>
</evidence>
<dbReference type="Proteomes" id="UP000008372">
    <property type="component" value="Unassembled WGS sequence"/>
</dbReference>
<evidence type="ECO:0000313" key="2">
    <source>
        <dbReference type="EMBL" id="GAC06945.1"/>
    </source>
</evidence>
<sequence>MDKSHKEEKLDLRLEGVTNFVLFYSLSTIVAFATWFTFHSYSLSDKPSDWADFATYFSGMVSPLVAIYVLYYVVRSYRLQKIEFSNASKAMNQQIEIDSLIRRQSSFMELGDKLEDLIKSAMSEQVDLDMSLEYSVLIKPRHHSELLKEQLPTLEHILDHLVNRYTRGDYANGMPPLSCKLNEVIELIQQLDYTCTQIARIDASLKEISENFDSVLSRVSTLCYRTRIKDYADKFKKIEQFSTPGFSALRNF</sequence>
<name>A0ABQ0IC92_9ALTE</name>
<proteinExistence type="predicted"/>
<protein>
    <submittedName>
        <fullName evidence="2">Uncharacterized protein</fullName>
    </submittedName>
</protein>
<reference evidence="2 3" key="1">
    <citation type="journal article" date="2014" name="Environ. Microbiol.">
        <title>Comparative genomics of the marine bacterial genus Glaciecola reveals the high degree of genomic diversity and genomic characteristic for cold adaptation.</title>
        <authorList>
            <person name="Qin Q.L."/>
            <person name="Xie B.B."/>
            <person name="Yu Y."/>
            <person name="Shu Y.L."/>
            <person name="Rong J.C."/>
            <person name="Zhang Y.J."/>
            <person name="Zhao D.L."/>
            <person name="Chen X.L."/>
            <person name="Zhang X.Y."/>
            <person name="Chen B."/>
            <person name="Zhou B.C."/>
            <person name="Zhang Y.Z."/>
        </authorList>
    </citation>
    <scope>NUCLEOTIDE SEQUENCE [LARGE SCALE GENOMIC DNA]</scope>
    <source>
        <strain evidence="2 3">NO2</strain>
    </source>
</reference>
<keyword evidence="3" id="KW-1185">Reference proteome</keyword>
<accession>A0ABQ0IC92</accession>
<gene>
    <name evidence="2" type="ORF">GAGA_4113</name>
</gene>
<feature type="transmembrane region" description="Helical" evidence="1">
    <location>
        <begin position="21"/>
        <end position="41"/>
    </location>
</feature>
<keyword evidence="1" id="KW-0472">Membrane</keyword>